<dbReference type="OrthoDB" id="674948at2759"/>
<dbReference type="Gene3D" id="3.40.50.720">
    <property type="entry name" value="NAD(P)-binding Rossmann-like Domain"/>
    <property type="match status" value="1"/>
</dbReference>
<proteinExistence type="predicted"/>
<dbReference type="InParanoid" id="A0A2T3AB21"/>
<keyword evidence="2" id="KW-1185">Reference proteome</keyword>
<gene>
    <name evidence="1" type="ORF">BD289DRAFT_460216</name>
</gene>
<dbReference type="SUPFAM" id="SSF51735">
    <property type="entry name" value="NAD(P)-binding Rossmann-fold domains"/>
    <property type="match status" value="1"/>
</dbReference>
<dbReference type="PANTHER" id="PTHR40129:SF2">
    <property type="entry name" value="KETOPANTOATE REDUCTASE N-TERMINAL DOMAIN-CONTAINING PROTEIN"/>
    <property type="match status" value="1"/>
</dbReference>
<organism evidence="1 2">
    <name type="scientific">Coniella lustricola</name>
    <dbReference type="NCBI Taxonomy" id="2025994"/>
    <lineage>
        <taxon>Eukaryota</taxon>
        <taxon>Fungi</taxon>
        <taxon>Dikarya</taxon>
        <taxon>Ascomycota</taxon>
        <taxon>Pezizomycotina</taxon>
        <taxon>Sordariomycetes</taxon>
        <taxon>Sordariomycetidae</taxon>
        <taxon>Diaporthales</taxon>
        <taxon>Schizoparmaceae</taxon>
        <taxon>Coniella</taxon>
    </lineage>
</organism>
<accession>A0A2T3AB21</accession>
<dbReference type="AlphaFoldDB" id="A0A2T3AB21"/>
<name>A0A2T3AB21_9PEZI</name>
<evidence type="ECO:0000313" key="2">
    <source>
        <dbReference type="Proteomes" id="UP000241462"/>
    </source>
</evidence>
<dbReference type="STRING" id="2025994.A0A2T3AB21"/>
<sequence length="300" mass="33286">MQELDLLVLGAGWTATFLIPLLQQHRLLFAATTSDGRTVAGSPTLTWTFDPDAPEAELQASFARLPRARHVLIVFPLTGEGQSKLLTQTYTKAHGGGGSDRHFRFIQLGSTGIWQSDPAQQPWLDRRSPYERTSGRTVAEDELLALGGCVLDLAGLWGGSRDPRHWVERVAPTKEAVKGKASLHMVHGEDVARVVVAVVQKSERGQWADVGYGQRWMVTDGFVYDWWSLFAGWADTGKDEDREGKASRKPTKQAQWVYELMQEQDVRALPRSMEALGRCYDSSELWKTLGIAPLKAGLGL</sequence>
<evidence type="ECO:0008006" key="3">
    <source>
        <dbReference type="Google" id="ProtNLM"/>
    </source>
</evidence>
<reference evidence="1 2" key="1">
    <citation type="journal article" date="2018" name="Mycol. Prog.">
        <title>Coniella lustricola, a new species from submerged detritus.</title>
        <authorList>
            <person name="Raudabaugh D.B."/>
            <person name="Iturriaga T."/>
            <person name="Carver A."/>
            <person name="Mondo S."/>
            <person name="Pangilinan J."/>
            <person name="Lipzen A."/>
            <person name="He G."/>
            <person name="Amirebrahimi M."/>
            <person name="Grigoriev I.V."/>
            <person name="Miller A.N."/>
        </authorList>
    </citation>
    <scope>NUCLEOTIDE SEQUENCE [LARGE SCALE GENOMIC DNA]</scope>
    <source>
        <strain evidence="1 2">B22-T-1</strain>
    </source>
</reference>
<dbReference type="InterPro" id="IPR036291">
    <property type="entry name" value="NAD(P)-bd_dom_sf"/>
</dbReference>
<protein>
    <recommendedName>
        <fullName evidence="3">NAD(P)-binding domain-containing protein</fullName>
    </recommendedName>
</protein>
<dbReference type="PANTHER" id="PTHR40129">
    <property type="entry name" value="KETOPANTOATE REDUCTASE N-TERMINAL DOMAIN-CONTAINING PROTEIN"/>
    <property type="match status" value="1"/>
</dbReference>
<evidence type="ECO:0000313" key="1">
    <source>
        <dbReference type="EMBL" id="PSR90300.1"/>
    </source>
</evidence>
<dbReference type="EMBL" id="KZ678421">
    <property type="protein sequence ID" value="PSR90300.1"/>
    <property type="molecule type" value="Genomic_DNA"/>
</dbReference>
<dbReference type="Proteomes" id="UP000241462">
    <property type="component" value="Unassembled WGS sequence"/>
</dbReference>